<sequence>MKIYFTAAISAINEFGENYRRIVSILGKEGYSVQADHVLNAEMINILTEPDQKKIEYYKKFLKWVNTADIVVAEASFPSTVHIGHEISMALAKGKPVIVLYVKGKAPIFLQGLVSDKLHVVEYSLDDLPTTLKDIIEDAKEEIDVRFNFFVSPRIVTYLDWVVKKKKMPRAVYLRRLIEQDMDKNKEFLKE</sequence>
<dbReference type="STRING" id="1797457.A2160_05730"/>
<evidence type="ECO:0000313" key="2">
    <source>
        <dbReference type="Proteomes" id="UP000177006"/>
    </source>
</evidence>
<name>A0A1F5E626_9BACT</name>
<organism evidence="1 2">
    <name type="scientific">Candidatus Beckwithbacteria bacterium RBG_13_42_9</name>
    <dbReference type="NCBI Taxonomy" id="1797457"/>
    <lineage>
        <taxon>Bacteria</taxon>
        <taxon>Candidatus Beckwithiibacteriota</taxon>
    </lineage>
</organism>
<evidence type="ECO:0008006" key="3">
    <source>
        <dbReference type="Google" id="ProtNLM"/>
    </source>
</evidence>
<dbReference type="Proteomes" id="UP000177006">
    <property type="component" value="Unassembled WGS sequence"/>
</dbReference>
<gene>
    <name evidence="1" type="ORF">A2160_05730</name>
</gene>
<comment type="caution">
    <text evidence="1">The sequence shown here is derived from an EMBL/GenBank/DDBJ whole genome shotgun (WGS) entry which is preliminary data.</text>
</comment>
<dbReference type="EMBL" id="MEZK01000015">
    <property type="protein sequence ID" value="OGD62857.1"/>
    <property type="molecule type" value="Genomic_DNA"/>
</dbReference>
<proteinExistence type="predicted"/>
<protein>
    <recommendedName>
        <fullName evidence="3">2'-deoxynucleoside 5'-phosphate N-hydrolase 1</fullName>
    </recommendedName>
</protein>
<evidence type="ECO:0000313" key="1">
    <source>
        <dbReference type="EMBL" id="OGD62857.1"/>
    </source>
</evidence>
<dbReference type="AlphaFoldDB" id="A0A1F5E626"/>
<accession>A0A1F5E626</accession>
<reference evidence="1 2" key="1">
    <citation type="journal article" date="2016" name="Nat. Commun.">
        <title>Thousands of microbial genomes shed light on interconnected biogeochemical processes in an aquifer system.</title>
        <authorList>
            <person name="Anantharaman K."/>
            <person name="Brown C.T."/>
            <person name="Hug L.A."/>
            <person name="Sharon I."/>
            <person name="Castelle C.J."/>
            <person name="Probst A.J."/>
            <person name="Thomas B.C."/>
            <person name="Singh A."/>
            <person name="Wilkins M.J."/>
            <person name="Karaoz U."/>
            <person name="Brodie E.L."/>
            <person name="Williams K.H."/>
            <person name="Hubbard S.S."/>
            <person name="Banfield J.F."/>
        </authorList>
    </citation>
    <scope>NUCLEOTIDE SEQUENCE [LARGE SCALE GENOMIC DNA]</scope>
</reference>
<dbReference type="Gene3D" id="3.40.50.450">
    <property type="match status" value="1"/>
</dbReference>